<dbReference type="Proteomes" id="UP000030765">
    <property type="component" value="Unassembled WGS sequence"/>
</dbReference>
<dbReference type="EMBL" id="ATLV01021893">
    <property type="status" value="NOT_ANNOTATED_CDS"/>
    <property type="molecule type" value="Genomic_DNA"/>
</dbReference>
<feature type="region of interest" description="Disordered" evidence="1">
    <location>
        <begin position="55"/>
        <end position="81"/>
    </location>
</feature>
<keyword evidence="4" id="KW-1185">Reference proteome</keyword>
<reference evidence="3" key="2">
    <citation type="submission" date="2020-05" db="UniProtKB">
        <authorList>
            <consortium name="EnsemblMetazoa"/>
        </authorList>
    </citation>
    <scope>IDENTIFICATION</scope>
</reference>
<dbReference type="AlphaFoldDB" id="A0A084W9S8"/>
<evidence type="ECO:0000313" key="3">
    <source>
        <dbReference type="EnsemblMetazoa" id="ASIC014998-PA"/>
    </source>
</evidence>
<feature type="compositionally biased region" description="Basic and acidic residues" evidence="1">
    <location>
        <begin position="58"/>
        <end position="67"/>
    </location>
</feature>
<evidence type="ECO:0000256" key="1">
    <source>
        <dbReference type="SAM" id="MobiDB-lite"/>
    </source>
</evidence>
<proteinExistence type="predicted"/>
<sequence length="81" mass="8816">MRAVAVSTRWAPPDFDHHLLGWVGSRVGVGRRKLSSSELRADAYNNFLAAFPGAATLTHERDPKPEEPPTFGARGAASETR</sequence>
<organism evidence="2">
    <name type="scientific">Anopheles sinensis</name>
    <name type="common">Mosquito</name>
    <dbReference type="NCBI Taxonomy" id="74873"/>
    <lineage>
        <taxon>Eukaryota</taxon>
        <taxon>Metazoa</taxon>
        <taxon>Ecdysozoa</taxon>
        <taxon>Arthropoda</taxon>
        <taxon>Hexapoda</taxon>
        <taxon>Insecta</taxon>
        <taxon>Pterygota</taxon>
        <taxon>Neoptera</taxon>
        <taxon>Endopterygota</taxon>
        <taxon>Diptera</taxon>
        <taxon>Nematocera</taxon>
        <taxon>Culicoidea</taxon>
        <taxon>Culicidae</taxon>
        <taxon>Anophelinae</taxon>
        <taxon>Anopheles</taxon>
    </lineage>
</organism>
<dbReference type="VEuPathDB" id="VectorBase:ASIC014998"/>
<reference evidence="2 4" key="1">
    <citation type="journal article" date="2014" name="BMC Genomics">
        <title>Genome sequence of Anopheles sinensis provides insight into genetics basis of mosquito competence for malaria parasites.</title>
        <authorList>
            <person name="Zhou D."/>
            <person name="Zhang D."/>
            <person name="Ding G."/>
            <person name="Shi L."/>
            <person name="Hou Q."/>
            <person name="Ye Y."/>
            <person name="Xu Y."/>
            <person name="Zhou H."/>
            <person name="Xiong C."/>
            <person name="Li S."/>
            <person name="Yu J."/>
            <person name="Hong S."/>
            <person name="Yu X."/>
            <person name="Zou P."/>
            <person name="Chen C."/>
            <person name="Chang X."/>
            <person name="Wang W."/>
            <person name="Lv Y."/>
            <person name="Sun Y."/>
            <person name="Ma L."/>
            <person name="Shen B."/>
            <person name="Zhu C."/>
        </authorList>
    </citation>
    <scope>NUCLEOTIDE SEQUENCE [LARGE SCALE GENOMIC DNA]</scope>
</reference>
<gene>
    <name evidence="2" type="ORF">ZHAS_00014998</name>
</gene>
<dbReference type="EnsemblMetazoa" id="ASIC014998-RA">
    <property type="protein sequence ID" value="ASIC014998-PA"/>
    <property type="gene ID" value="ASIC014998"/>
</dbReference>
<evidence type="ECO:0000313" key="2">
    <source>
        <dbReference type="EMBL" id="KFB46972.1"/>
    </source>
</evidence>
<dbReference type="EMBL" id="KE525325">
    <property type="protein sequence ID" value="KFB46972.1"/>
    <property type="molecule type" value="Genomic_DNA"/>
</dbReference>
<protein>
    <submittedName>
        <fullName evidence="2 3">Uncharacterized protein</fullName>
    </submittedName>
</protein>
<name>A0A084W9S8_ANOSI</name>
<accession>A0A084W9S8</accession>
<evidence type="ECO:0000313" key="4">
    <source>
        <dbReference type="Proteomes" id="UP000030765"/>
    </source>
</evidence>